<dbReference type="InterPro" id="IPR002677">
    <property type="entry name" value="Ribosomal_bL32"/>
</dbReference>
<dbReference type="AlphaFoldDB" id="A0A3N5BEZ6"/>
<dbReference type="InterPro" id="IPR011332">
    <property type="entry name" value="Ribosomal_zn-bd"/>
</dbReference>
<evidence type="ECO:0000256" key="5">
    <source>
        <dbReference type="HAMAP-Rule" id="MF_00340"/>
    </source>
</evidence>
<dbReference type="RefSeq" id="WP_123930962.1">
    <property type="nucleotide sequence ID" value="NZ_RKRE01000003.1"/>
</dbReference>
<name>A0A3N5BEZ6_9THEO</name>
<keyword evidence="2 5" id="KW-0689">Ribosomal protein</keyword>
<organism evidence="6 7">
    <name type="scientific">Thermodesulfitimonas autotrophica</name>
    <dbReference type="NCBI Taxonomy" id="1894989"/>
    <lineage>
        <taxon>Bacteria</taxon>
        <taxon>Bacillati</taxon>
        <taxon>Bacillota</taxon>
        <taxon>Clostridia</taxon>
        <taxon>Thermoanaerobacterales</taxon>
        <taxon>Thermoanaerobacteraceae</taxon>
        <taxon>Thermodesulfitimonas</taxon>
    </lineage>
</organism>
<evidence type="ECO:0000313" key="6">
    <source>
        <dbReference type="EMBL" id="RPF42601.1"/>
    </source>
</evidence>
<dbReference type="InterPro" id="IPR044957">
    <property type="entry name" value="Ribosomal_bL32_bact"/>
</dbReference>
<evidence type="ECO:0000256" key="2">
    <source>
        <dbReference type="ARBA" id="ARBA00022980"/>
    </source>
</evidence>
<evidence type="ECO:0000256" key="4">
    <source>
        <dbReference type="ARBA" id="ARBA00035178"/>
    </source>
</evidence>
<proteinExistence type="inferred from homology"/>
<keyword evidence="3 5" id="KW-0687">Ribonucleoprotein</keyword>
<sequence length="61" mass="6874">MGVPKRRVSKQRKRLRRAQLKIAAPGLVVCPHCRALKRPHAVCPTCGQYKGRKVLAQEEAK</sequence>
<dbReference type="GO" id="GO:0015934">
    <property type="term" value="C:large ribosomal subunit"/>
    <property type="evidence" value="ECO:0007669"/>
    <property type="project" value="InterPro"/>
</dbReference>
<dbReference type="HAMAP" id="MF_00340">
    <property type="entry name" value="Ribosomal_bL32"/>
    <property type="match status" value="1"/>
</dbReference>
<keyword evidence="7" id="KW-1185">Reference proteome</keyword>
<comment type="caution">
    <text evidence="6">The sequence shown here is derived from an EMBL/GenBank/DDBJ whole genome shotgun (WGS) entry which is preliminary data.</text>
</comment>
<reference evidence="6 7" key="1">
    <citation type="submission" date="2018-11" db="EMBL/GenBank/DDBJ databases">
        <title>Genomic Encyclopedia of Type Strains, Phase IV (KMG-IV): sequencing the most valuable type-strain genomes for metagenomic binning, comparative biology and taxonomic classification.</title>
        <authorList>
            <person name="Goeker M."/>
        </authorList>
    </citation>
    <scope>NUCLEOTIDE SEQUENCE [LARGE SCALE GENOMIC DNA]</scope>
    <source>
        <strain evidence="6 7">DSM 102936</strain>
    </source>
</reference>
<evidence type="ECO:0000256" key="3">
    <source>
        <dbReference type="ARBA" id="ARBA00023274"/>
    </source>
</evidence>
<gene>
    <name evidence="5" type="primary">rpmF</name>
    <name evidence="6" type="ORF">EDD75_1703</name>
</gene>
<dbReference type="GO" id="GO:0003735">
    <property type="term" value="F:structural constituent of ribosome"/>
    <property type="evidence" value="ECO:0007669"/>
    <property type="project" value="InterPro"/>
</dbReference>
<dbReference type="OrthoDB" id="9812874at2"/>
<accession>A0A3N5BEZ6</accession>
<evidence type="ECO:0000313" key="7">
    <source>
        <dbReference type="Proteomes" id="UP000282654"/>
    </source>
</evidence>
<dbReference type="SUPFAM" id="SSF57829">
    <property type="entry name" value="Zn-binding ribosomal proteins"/>
    <property type="match status" value="1"/>
</dbReference>
<dbReference type="GO" id="GO:0006412">
    <property type="term" value="P:translation"/>
    <property type="evidence" value="ECO:0007669"/>
    <property type="project" value="UniProtKB-UniRule"/>
</dbReference>
<comment type="similarity">
    <text evidence="1 5">Belongs to the bacterial ribosomal protein bL32 family.</text>
</comment>
<dbReference type="PANTHER" id="PTHR35534">
    <property type="entry name" value="50S RIBOSOMAL PROTEIN L32"/>
    <property type="match status" value="1"/>
</dbReference>
<protein>
    <recommendedName>
        <fullName evidence="4 5">Large ribosomal subunit protein bL32</fullName>
    </recommendedName>
</protein>
<dbReference type="Pfam" id="PF01783">
    <property type="entry name" value="Ribosomal_L32p"/>
    <property type="match status" value="1"/>
</dbReference>
<evidence type="ECO:0000256" key="1">
    <source>
        <dbReference type="ARBA" id="ARBA00008560"/>
    </source>
</evidence>
<dbReference type="PANTHER" id="PTHR35534:SF1">
    <property type="entry name" value="LARGE RIBOSOMAL SUBUNIT PROTEIN BL32"/>
    <property type="match status" value="1"/>
</dbReference>
<dbReference type="Proteomes" id="UP000282654">
    <property type="component" value="Unassembled WGS sequence"/>
</dbReference>
<dbReference type="NCBIfam" id="TIGR01031">
    <property type="entry name" value="rpmF_bact"/>
    <property type="match status" value="1"/>
</dbReference>
<dbReference type="EMBL" id="RKRE01000003">
    <property type="protein sequence ID" value="RPF42601.1"/>
    <property type="molecule type" value="Genomic_DNA"/>
</dbReference>